<dbReference type="AlphaFoldDB" id="A0A1N7CD84"/>
<dbReference type="OrthoDB" id="4373699at2"/>
<evidence type="ECO:0008006" key="3">
    <source>
        <dbReference type="Google" id="ProtNLM"/>
    </source>
</evidence>
<proteinExistence type="predicted"/>
<dbReference type="STRING" id="1344003.SAMN05445060_0053"/>
<protein>
    <recommendedName>
        <fullName evidence="3">G domain-containing protein</fullName>
    </recommendedName>
</protein>
<evidence type="ECO:0000313" key="1">
    <source>
        <dbReference type="EMBL" id="SIR61588.1"/>
    </source>
</evidence>
<reference evidence="1 2" key="1">
    <citation type="submission" date="2017-01" db="EMBL/GenBank/DDBJ databases">
        <authorList>
            <person name="Mah S.A."/>
            <person name="Swanson W.J."/>
            <person name="Moy G.W."/>
            <person name="Vacquier V.D."/>
        </authorList>
    </citation>
    <scope>NUCLEOTIDE SEQUENCE [LARGE SCALE GENOMIC DNA]</scope>
    <source>
        <strain evidence="1 2">CPCC 203464</strain>
    </source>
</reference>
<keyword evidence="2" id="KW-1185">Reference proteome</keyword>
<accession>A0A1N7CD84</accession>
<gene>
    <name evidence="1" type="ORF">SAMN05445060_0053</name>
</gene>
<dbReference type="Proteomes" id="UP000186218">
    <property type="component" value="Unassembled WGS sequence"/>
</dbReference>
<organism evidence="1 2">
    <name type="scientific">Williamsia sterculiae</name>
    <dbReference type="NCBI Taxonomy" id="1344003"/>
    <lineage>
        <taxon>Bacteria</taxon>
        <taxon>Bacillati</taxon>
        <taxon>Actinomycetota</taxon>
        <taxon>Actinomycetes</taxon>
        <taxon>Mycobacteriales</taxon>
        <taxon>Nocardiaceae</taxon>
        <taxon>Williamsia</taxon>
    </lineage>
</organism>
<dbReference type="EMBL" id="FTNT01000001">
    <property type="protein sequence ID" value="SIR61588.1"/>
    <property type="molecule type" value="Genomic_DNA"/>
</dbReference>
<evidence type="ECO:0000313" key="2">
    <source>
        <dbReference type="Proteomes" id="UP000186218"/>
    </source>
</evidence>
<sequence>MTAAAVALAGGRVAARGEIPARVVVAGVARSGVSTLVAAIRAVSHLPTGSPTVAEWDGDPAAVAILVLDPSSRVDEEESALLARLRRTVGVVALVCTKIDAFWNWPTITRVARATLDPNSELPVFAVSADAALAGAVGESGIDALVDWCDDFVRADPGLRAERVRAAACEVDVSAPVVGGAVEPDVPESDVADLLRRRAAVIAERDRGRSDRLAAVRSDGTRWCVQPSHPPRR</sequence>
<dbReference type="CDD" id="cd00882">
    <property type="entry name" value="Ras_like_GTPase"/>
    <property type="match status" value="1"/>
</dbReference>
<name>A0A1N7CD84_9NOCA</name>
<dbReference type="RefSeq" id="WP_076475505.1">
    <property type="nucleotide sequence ID" value="NZ_FTNT01000001.1"/>
</dbReference>